<dbReference type="Proteomes" id="UP000215914">
    <property type="component" value="Unassembled WGS sequence"/>
</dbReference>
<keyword evidence="2" id="KW-1185">Reference proteome</keyword>
<name>A0A9K3NNI4_HELAN</name>
<dbReference type="InterPro" id="IPR032675">
    <property type="entry name" value="LRR_dom_sf"/>
</dbReference>
<dbReference type="Gramene" id="mRNA:HanXRQr2_Chr05g0229911">
    <property type="protein sequence ID" value="CDS:HanXRQr2_Chr05g0229911.1"/>
    <property type="gene ID" value="HanXRQr2_Chr05g0229911"/>
</dbReference>
<reference evidence="1" key="2">
    <citation type="submission" date="2020-06" db="EMBL/GenBank/DDBJ databases">
        <title>Helianthus annuus Genome sequencing and assembly Release 2.</title>
        <authorList>
            <person name="Gouzy J."/>
            <person name="Langlade N."/>
            <person name="Munos S."/>
        </authorList>
    </citation>
    <scope>NUCLEOTIDE SEQUENCE</scope>
    <source>
        <tissue evidence="1">Leaves</tissue>
    </source>
</reference>
<protein>
    <submittedName>
        <fullName evidence="1">Leucine-rich repeat-containing, plant-type, leucine-rich repeat domain superfamily</fullName>
    </submittedName>
</protein>
<organism evidence="1 2">
    <name type="scientific">Helianthus annuus</name>
    <name type="common">Common sunflower</name>
    <dbReference type="NCBI Taxonomy" id="4232"/>
    <lineage>
        <taxon>Eukaryota</taxon>
        <taxon>Viridiplantae</taxon>
        <taxon>Streptophyta</taxon>
        <taxon>Embryophyta</taxon>
        <taxon>Tracheophyta</taxon>
        <taxon>Spermatophyta</taxon>
        <taxon>Magnoliopsida</taxon>
        <taxon>eudicotyledons</taxon>
        <taxon>Gunneridae</taxon>
        <taxon>Pentapetalae</taxon>
        <taxon>asterids</taxon>
        <taxon>campanulids</taxon>
        <taxon>Asterales</taxon>
        <taxon>Asteraceae</taxon>
        <taxon>Asteroideae</taxon>
        <taxon>Heliantheae alliance</taxon>
        <taxon>Heliantheae</taxon>
        <taxon>Helianthus</taxon>
    </lineage>
</organism>
<evidence type="ECO:0000313" key="2">
    <source>
        <dbReference type="Proteomes" id="UP000215914"/>
    </source>
</evidence>
<dbReference type="AlphaFoldDB" id="A0A9K3NNI4"/>
<reference evidence="1" key="1">
    <citation type="journal article" date="2017" name="Nature">
        <title>The sunflower genome provides insights into oil metabolism, flowering and Asterid evolution.</title>
        <authorList>
            <person name="Badouin H."/>
            <person name="Gouzy J."/>
            <person name="Grassa C.J."/>
            <person name="Murat F."/>
            <person name="Staton S.E."/>
            <person name="Cottret L."/>
            <person name="Lelandais-Briere C."/>
            <person name="Owens G.L."/>
            <person name="Carrere S."/>
            <person name="Mayjonade B."/>
            <person name="Legrand L."/>
            <person name="Gill N."/>
            <person name="Kane N.C."/>
            <person name="Bowers J.E."/>
            <person name="Hubner S."/>
            <person name="Bellec A."/>
            <person name="Berard A."/>
            <person name="Berges H."/>
            <person name="Blanchet N."/>
            <person name="Boniface M.C."/>
            <person name="Brunel D."/>
            <person name="Catrice O."/>
            <person name="Chaidir N."/>
            <person name="Claudel C."/>
            <person name="Donnadieu C."/>
            <person name="Faraut T."/>
            <person name="Fievet G."/>
            <person name="Helmstetter N."/>
            <person name="King M."/>
            <person name="Knapp S.J."/>
            <person name="Lai Z."/>
            <person name="Le Paslier M.C."/>
            <person name="Lippi Y."/>
            <person name="Lorenzon L."/>
            <person name="Mandel J.R."/>
            <person name="Marage G."/>
            <person name="Marchand G."/>
            <person name="Marquand E."/>
            <person name="Bret-Mestries E."/>
            <person name="Morien E."/>
            <person name="Nambeesan S."/>
            <person name="Nguyen T."/>
            <person name="Pegot-Espagnet P."/>
            <person name="Pouilly N."/>
            <person name="Raftis F."/>
            <person name="Sallet E."/>
            <person name="Schiex T."/>
            <person name="Thomas J."/>
            <person name="Vandecasteele C."/>
            <person name="Vares D."/>
            <person name="Vear F."/>
            <person name="Vautrin S."/>
            <person name="Crespi M."/>
            <person name="Mangin B."/>
            <person name="Burke J.M."/>
            <person name="Salse J."/>
            <person name="Munos S."/>
            <person name="Vincourt P."/>
            <person name="Rieseberg L.H."/>
            <person name="Langlade N.B."/>
        </authorList>
    </citation>
    <scope>NUCLEOTIDE SEQUENCE</scope>
    <source>
        <tissue evidence="1">Leaves</tissue>
    </source>
</reference>
<dbReference type="EMBL" id="MNCJ02000320">
    <property type="protein sequence ID" value="KAF5807112.1"/>
    <property type="molecule type" value="Genomic_DNA"/>
</dbReference>
<dbReference type="Gene3D" id="3.80.10.10">
    <property type="entry name" value="Ribonuclease Inhibitor"/>
    <property type="match status" value="1"/>
</dbReference>
<gene>
    <name evidence="1" type="ORF">HanXRQr2_Chr05g0229911</name>
</gene>
<evidence type="ECO:0000313" key="1">
    <source>
        <dbReference type="EMBL" id="KAF5807112.1"/>
    </source>
</evidence>
<dbReference type="SUPFAM" id="SSF52058">
    <property type="entry name" value="L domain-like"/>
    <property type="match status" value="1"/>
</dbReference>
<sequence>MIQYASYELPSFQLTTMNTLLQLLQTNNHNSKWNSSSQDLPNPCSWTGVLCNPNNLFITELSLSFFSLFEISNDYSWSSLVCGIEMLEKLDVSNIQLAAIAPSLSRLSGEIPDEISSLHILMNLNMS</sequence>
<proteinExistence type="predicted"/>
<accession>A0A9K3NNI4</accession>
<comment type="caution">
    <text evidence="1">The sequence shown here is derived from an EMBL/GenBank/DDBJ whole genome shotgun (WGS) entry which is preliminary data.</text>
</comment>